<dbReference type="PANTHER" id="PTHR22692">
    <property type="entry name" value="MYOSIN VII, XV"/>
    <property type="match status" value="1"/>
</dbReference>
<dbReference type="InterPro" id="IPR032675">
    <property type="entry name" value="LRR_dom_sf"/>
</dbReference>
<dbReference type="InterPro" id="IPR001810">
    <property type="entry name" value="F-box_dom"/>
</dbReference>
<keyword evidence="2" id="KW-0963">Cytoplasm</keyword>
<dbReference type="GO" id="GO:0005737">
    <property type="term" value="C:cytoplasm"/>
    <property type="evidence" value="ECO:0007669"/>
    <property type="project" value="UniProtKB-SubCell"/>
</dbReference>
<evidence type="ECO:0000313" key="8">
    <source>
        <dbReference type="Proteomes" id="UP000515159"/>
    </source>
</evidence>
<dbReference type="Proteomes" id="UP000515159">
    <property type="component" value="Chromosome 2"/>
</dbReference>
<dbReference type="PROSITE" id="PS51016">
    <property type="entry name" value="MYTH4"/>
    <property type="match status" value="1"/>
</dbReference>
<keyword evidence="8" id="KW-1185">Reference proteome</keyword>
<dbReference type="SUPFAM" id="SSF47031">
    <property type="entry name" value="Second domain of FERM"/>
    <property type="match status" value="1"/>
</dbReference>
<dbReference type="Gene3D" id="1.20.1280.50">
    <property type="match status" value="1"/>
</dbReference>
<dbReference type="SMART" id="SM00139">
    <property type="entry name" value="MyTH4"/>
    <property type="match status" value="1"/>
</dbReference>
<accession>A0A6P8Q745</accession>
<evidence type="ECO:0000259" key="6">
    <source>
        <dbReference type="PROSITE" id="PS50181"/>
    </source>
</evidence>
<dbReference type="InterPro" id="IPR036047">
    <property type="entry name" value="F-box-like_dom_sf"/>
</dbReference>
<feature type="region of interest" description="Disordered" evidence="5">
    <location>
        <begin position="1"/>
        <end position="31"/>
    </location>
</feature>
<dbReference type="CDD" id="cd14473">
    <property type="entry name" value="FERM_B-lobe"/>
    <property type="match status" value="1"/>
</dbReference>
<dbReference type="Gene3D" id="1.25.40.530">
    <property type="entry name" value="MyTH4 domain"/>
    <property type="match status" value="1"/>
</dbReference>
<dbReference type="OrthoDB" id="3219396at2759"/>
<dbReference type="AlphaFoldDB" id="A0A6P8Q745"/>
<dbReference type="KEGG" id="gsh:117356049"/>
<dbReference type="Pfam" id="PF00784">
    <property type="entry name" value="MyTH4"/>
    <property type="match status" value="1"/>
</dbReference>
<evidence type="ECO:0000256" key="5">
    <source>
        <dbReference type="SAM" id="MobiDB-lite"/>
    </source>
</evidence>
<dbReference type="InterPro" id="IPR035963">
    <property type="entry name" value="FERM_2"/>
</dbReference>
<evidence type="ECO:0000256" key="3">
    <source>
        <dbReference type="ARBA" id="ARBA00022737"/>
    </source>
</evidence>
<feature type="domain" description="MyTH4" evidence="7">
    <location>
        <begin position="65"/>
        <end position="222"/>
    </location>
</feature>
<evidence type="ECO:0000256" key="4">
    <source>
        <dbReference type="ARBA" id="ARBA00023203"/>
    </source>
</evidence>
<protein>
    <submittedName>
        <fullName evidence="9">Uncharacterized protein LOC117356049</fullName>
    </submittedName>
</protein>
<proteinExistence type="predicted"/>
<dbReference type="GeneID" id="117356049"/>
<dbReference type="InterPro" id="IPR000857">
    <property type="entry name" value="MyTH4_dom"/>
</dbReference>
<dbReference type="PROSITE" id="PS50181">
    <property type="entry name" value="FBOX"/>
    <property type="match status" value="1"/>
</dbReference>
<dbReference type="InterPro" id="IPR038185">
    <property type="entry name" value="MyTH4_dom_sf"/>
</dbReference>
<keyword evidence="3" id="KW-0677">Repeat</keyword>
<dbReference type="InterPro" id="IPR051567">
    <property type="entry name" value="Unconventional_Myosin_ATPase"/>
</dbReference>
<evidence type="ECO:0000256" key="2">
    <source>
        <dbReference type="ARBA" id="ARBA00022490"/>
    </source>
</evidence>
<dbReference type="GO" id="GO:0003779">
    <property type="term" value="F:actin binding"/>
    <property type="evidence" value="ECO:0007669"/>
    <property type="project" value="UniProtKB-KW"/>
</dbReference>
<organism evidence="8 9">
    <name type="scientific">Geotrypetes seraphini</name>
    <name type="common">Gaboon caecilian</name>
    <name type="synonym">Caecilia seraphini</name>
    <dbReference type="NCBI Taxonomy" id="260995"/>
    <lineage>
        <taxon>Eukaryota</taxon>
        <taxon>Metazoa</taxon>
        <taxon>Chordata</taxon>
        <taxon>Craniata</taxon>
        <taxon>Vertebrata</taxon>
        <taxon>Euteleostomi</taxon>
        <taxon>Amphibia</taxon>
        <taxon>Gymnophiona</taxon>
        <taxon>Geotrypetes</taxon>
    </lineage>
</organism>
<reference evidence="9" key="1">
    <citation type="submission" date="2025-08" db="UniProtKB">
        <authorList>
            <consortium name="RefSeq"/>
        </authorList>
    </citation>
    <scope>IDENTIFICATION</scope>
</reference>
<feature type="domain" description="F-box" evidence="6">
    <location>
        <begin position="463"/>
        <end position="509"/>
    </location>
</feature>
<dbReference type="PANTHER" id="PTHR22692:SF26">
    <property type="entry name" value="SH3 DOMAIN-CONTAINING PROTEIN"/>
    <property type="match status" value="1"/>
</dbReference>
<dbReference type="InterPro" id="IPR019748">
    <property type="entry name" value="FERM_central"/>
</dbReference>
<feature type="compositionally biased region" description="Polar residues" evidence="5">
    <location>
        <begin position="1"/>
        <end position="17"/>
    </location>
</feature>
<dbReference type="GO" id="GO:0005856">
    <property type="term" value="C:cytoskeleton"/>
    <property type="evidence" value="ECO:0007669"/>
    <property type="project" value="InterPro"/>
</dbReference>
<dbReference type="Pfam" id="PF00646">
    <property type="entry name" value="F-box"/>
    <property type="match status" value="1"/>
</dbReference>
<dbReference type="RefSeq" id="XP_033791200.1">
    <property type="nucleotide sequence ID" value="XM_033935309.1"/>
</dbReference>
<dbReference type="SUPFAM" id="SSF81383">
    <property type="entry name" value="F-box domain"/>
    <property type="match status" value="1"/>
</dbReference>
<dbReference type="Gene3D" id="3.80.10.10">
    <property type="entry name" value="Ribonuclease Inhibitor"/>
    <property type="match status" value="1"/>
</dbReference>
<dbReference type="SUPFAM" id="SSF52047">
    <property type="entry name" value="RNI-like"/>
    <property type="match status" value="1"/>
</dbReference>
<name>A0A6P8Q745_GEOSA</name>
<evidence type="ECO:0000259" key="7">
    <source>
        <dbReference type="PROSITE" id="PS51016"/>
    </source>
</evidence>
<evidence type="ECO:0000256" key="1">
    <source>
        <dbReference type="ARBA" id="ARBA00004496"/>
    </source>
</evidence>
<evidence type="ECO:0000313" key="9">
    <source>
        <dbReference type="RefSeq" id="XP_033791200.1"/>
    </source>
</evidence>
<sequence>MGTAGSSTRGQSMISSSKHQKQGRCPRPHDWGMGNPQDWLVEILLAFAQQHFRHPENVTRSSVKYTKKPLSEPLLPHSNPALDELALEVFRVVLTFIGDLPCALNSEVDVTHRLLEMCGQGPCPQELQLEVYCQILKQLTFTSSNKSDKYYRVWQFLFTMLAYYLCPVPLQSTMKKYLKSVATHGSASLAGVAKACYQQLERTRKIGGRRRYPSPMEVKALLKGHSQRWIFVNIPGGCRQAVRVNMGTTLGDVIHNLCKRLGVSNQEQMAEYGVTWAEDAESLESPLNPSLYILDLLQEMETPERMSLKLWFYQIHWESPLEFNNKLCVDLQYHQVLKLYETGQLLMRKEHAPISQSELASRMAALKHRATGAFHPPNRYEVQASIPVDLWPAYSEDYWLRKVLAYLAQLLETGMSHLEAKQHFLDIASAFPLFGTTLLEIANSGVRETQERLPTAETNSDEKDDWTQLPGQALVLIYSLVPFPDKFSMSLTCRRWAQGFSSPSTWQDMVIRVKPESSNTWILMFKHYGHFIESARIKFDCTEWHCHGLVSSIVGQLCHSRYSRLQRLTLAGFCVHLEDLQKNLKGLFGAAPIAHAGLTEVDFTNISGQFEDSVFMSLARYNPSLEKLLIANKHPVIRLQPNNLLSILRSCRRLRHLAVWGHSLSDIVGEAFLEKLRAPLQLLQVFYDSPAPDCGIISNNVWKDLRDSLPDLQVHLHFPVDIPIYHILGILQPDMPVVSIEIYSTLDLSRVLKRVSSFYHHCLRRLSVQGPGTAEVLQESVGLQKLCRKLKEVKYNFTGIPK</sequence>
<keyword evidence="4" id="KW-0009">Actin-binding</keyword>
<dbReference type="Pfam" id="PF00373">
    <property type="entry name" value="FERM_M"/>
    <property type="match status" value="1"/>
</dbReference>
<gene>
    <name evidence="9" type="primary">LOC117356049</name>
</gene>
<dbReference type="InParanoid" id="A0A6P8Q745"/>
<comment type="subcellular location">
    <subcellularLocation>
        <location evidence="1">Cytoplasm</location>
    </subcellularLocation>
</comment>